<dbReference type="InterPro" id="IPR009057">
    <property type="entry name" value="Homeodomain-like_sf"/>
</dbReference>
<accession>A0A1C4BNR7</accession>
<protein>
    <submittedName>
        <fullName evidence="1">Winged helix-turn helix</fullName>
    </submittedName>
</protein>
<name>A0A1C4BNR7_9GAMM</name>
<dbReference type="Pfam" id="PF13551">
    <property type="entry name" value="HTH_29"/>
    <property type="match status" value="1"/>
</dbReference>
<dbReference type="RefSeq" id="WP_141683111.1">
    <property type="nucleotide sequence ID" value="NZ_FMBA01000023.1"/>
</dbReference>
<proteinExistence type="predicted"/>
<dbReference type="STRING" id="1798183.GA0061080_10231"/>
<keyword evidence="2" id="KW-1185">Reference proteome</keyword>
<gene>
    <name evidence="1" type="ORF">GA0061080_10231</name>
</gene>
<organism evidence="1 2">
    <name type="scientific">Gilliamella intestini</name>
    <dbReference type="NCBI Taxonomy" id="1798183"/>
    <lineage>
        <taxon>Bacteria</taxon>
        <taxon>Pseudomonadati</taxon>
        <taxon>Pseudomonadota</taxon>
        <taxon>Gammaproteobacteria</taxon>
        <taxon>Orbales</taxon>
        <taxon>Orbaceae</taxon>
        <taxon>Gilliamella</taxon>
    </lineage>
</organism>
<dbReference type="AlphaFoldDB" id="A0A1C4BNR7"/>
<dbReference type="Proteomes" id="UP000199698">
    <property type="component" value="Unassembled WGS sequence"/>
</dbReference>
<reference evidence="2" key="1">
    <citation type="submission" date="2016-08" db="EMBL/GenBank/DDBJ databases">
        <authorList>
            <person name="Varghese N."/>
            <person name="Submissions Spin"/>
        </authorList>
    </citation>
    <scope>NUCLEOTIDE SEQUENCE [LARGE SCALE GENOMIC DNA]</scope>
    <source>
        <strain evidence="2">R-53144</strain>
    </source>
</reference>
<dbReference type="OrthoDB" id="9803878at2"/>
<dbReference type="EMBL" id="FMBA01000023">
    <property type="protein sequence ID" value="SCC08517.1"/>
    <property type="molecule type" value="Genomic_DNA"/>
</dbReference>
<feature type="non-terminal residue" evidence="1">
    <location>
        <position position="133"/>
    </location>
</feature>
<evidence type="ECO:0000313" key="1">
    <source>
        <dbReference type="EMBL" id="SCC08517.1"/>
    </source>
</evidence>
<sequence length="133" mass="15262">MNQTAKIIKPKLGLLELAKQLGNVQQACKVMGYSRDSYYRFKKLYEQGGELALQEISRKKPIEKNRVEPHIEQAVVNMAYEYPAYGQHRVANQLRQEGIMVSGSGVRSIWLRHDLESFKKRLIALETKVAQEG</sequence>
<dbReference type="SUPFAM" id="SSF46689">
    <property type="entry name" value="Homeodomain-like"/>
    <property type="match status" value="1"/>
</dbReference>
<evidence type="ECO:0000313" key="2">
    <source>
        <dbReference type="Proteomes" id="UP000199698"/>
    </source>
</evidence>